<comment type="caution">
    <text evidence="5">The sequence shown here is derived from an EMBL/GenBank/DDBJ whole genome shotgun (WGS) entry which is preliminary data.</text>
</comment>
<name>A0AAV1SB37_9ROSI</name>
<dbReference type="GO" id="GO:0010112">
    <property type="term" value="P:regulation of systemic acquired resistance"/>
    <property type="evidence" value="ECO:0007669"/>
    <property type="project" value="InterPro"/>
</dbReference>
<evidence type="ECO:0000313" key="5">
    <source>
        <dbReference type="EMBL" id="CAK7348490.1"/>
    </source>
</evidence>
<organism evidence="5 6">
    <name type="scientific">Dovyalis caffra</name>
    <dbReference type="NCBI Taxonomy" id="77055"/>
    <lineage>
        <taxon>Eukaryota</taxon>
        <taxon>Viridiplantae</taxon>
        <taxon>Streptophyta</taxon>
        <taxon>Embryophyta</taxon>
        <taxon>Tracheophyta</taxon>
        <taxon>Spermatophyta</taxon>
        <taxon>Magnoliopsida</taxon>
        <taxon>eudicotyledons</taxon>
        <taxon>Gunneridae</taxon>
        <taxon>Pentapetalae</taxon>
        <taxon>rosids</taxon>
        <taxon>fabids</taxon>
        <taxon>Malpighiales</taxon>
        <taxon>Salicaceae</taxon>
        <taxon>Flacourtieae</taxon>
        <taxon>Dovyalis</taxon>
    </lineage>
</organism>
<keyword evidence="6" id="KW-1185">Reference proteome</keyword>
<feature type="region of interest" description="Disordered" evidence="4">
    <location>
        <begin position="41"/>
        <end position="65"/>
    </location>
</feature>
<feature type="compositionally biased region" description="Basic and acidic residues" evidence="4">
    <location>
        <begin position="49"/>
        <end position="65"/>
    </location>
</feature>
<dbReference type="InterPro" id="IPR031425">
    <property type="entry name" value="NPR1/NH1-interacting"/>
</dbReference>
<dbReference type="PANTHER" id="PTHR33669:SF14">
    <property type="entry name" value="NRR REPRESSOR HOMOLOG 3"/>
    <property type="match status" value="1"/>
</dbReference>
<sequence>MDGASKKRKLCHDDLDEENEEEKMEKFFALIKSIREARDRMMNGSDPALKLEKDTTNRKRKLEGEQKQVTVWKPSFQREDFMEETEKLRDPPAAVVSTFADSSQGKEVIPEKDEHKESLDLNLSL</sequence>
<protein>
    <submittedName>
        <fullName evidence="5">Uncharacterized protein</fullName>
    </submittedName>
</protein>
<gene>
    <name evidence="5" type="ORF">DCAF_LOCUS21190</name>
</gene>
<evidence type="ECO:0000256" key="4">
    <source>
        <dbReference type="SAM" id="MobiDB-lite"/>
    </source>
</evidence>
<proteinExistence type="inferred from homology"/>
<dbReference type="Proteomes" id="UP001314170">
    <property type="component" value="Unassembled WGS sequence"/>
</dbReference>
<feature type="compositionally biased region" description="Basic and acidic residues" evidence="4">
    <location>
        <begin position="108"/>
        <end position="119"/>
    </location>
</feature>
<comment type="similarity">
    <text evidence="2">Belongs to the NPR1-interactor family.</text>
</comment>
<dbReference type="PANTHER" id="PTHR33669">
    <property type="entry name" value="PROTEIN NEGATIVE REGULATOR OF RESISTANCE"/>
    <property type="match status" value="1"/>
</dbReference>
<keyword evidence="3" id="KW-0539">Nucleus</keyword>
<comment type="subcellular location">
    <subcellularLocation>
        <location evidence="1">Nucleus</location>
    </subcellularLocation>
</comment>
<evidence type="ECO:0000256" key="3">
    <source>
        <dbReference type="ARBA" id="ARBA00023242"/>
    </source>
</evidence>
<reference evidence="5 6" key="1">
    <citation type="submission" date="2024-01" db="EMBL/GenBank/DDBJ databases">
        <authorList>
            <person name="Waweru B."/>
        </authorList>
    </citation>
    <scope>NUCLEOTIDE SEQUENCE [LARGE SCALE GENOMIC DNA]</scope>
</reference>
<dbReference type="AlphaFoldDB" id="A0AAV1SB37"/>
<feature type="region of interest" description="Disordered" evidence="4">
    <location>
        <begin position="82"/>
        <end position="125"/>
    </location>
</feature>
<accession>A0AAV1SB37</accession>
<evidence type="ECO:0000256" key="1">
    <source>
        <dbReference type="ARBA" id="ARBA00004123"/>
    </source>
</evidence>
<dbReference type="GO" id="GO:0005634">
    <property type="term" value="C:nucleus"/>
    <property type="evidence" value="ECO:0007669"/>
    <property type="project" value="UniProtKB-SubCell"/>
</dbReference>
<evidence type="ECO:0000256" key="2">
    <source>
        <dbReference type="ARBA" id="ARBA00009937"/>
    </source>
</evidence>
<dbReference type="EMBL" id="CAWUPB010001173">
    <property type="protein sequence ID" value="CAK7348490.1"/>
    <property type="molecule type" value="Genomic_DNA"/>
</dbReference>
<evidence type="ECO:0000313" key="6">
    <source>
        <dbReference type="Proteomes" id="UP001314170"/>
    </source>
</evidence>
<dbReference type="Pfam" id="PF15699">
    <property type="entry name" value="NPR1_interact"/>
    <property type="match status" value="1"/>
</dbReference>